<name>A0A7V9Z1K9_9BACL</name>
<dbReference type="AlphaFoldDB" id="A0A7V9Z1K9"/>
<proteinExistence type="predicted"/>
<reference evidence="1 2" key="1">
    <citation type="submission" date="2020-07" db="EMBL/GenBank/DDBJ databases">
        <title>Genomic Encyclopedia of Type Strains, Phase IV (KMG-IV): sequencing the most valuable type-strain genomes for metagenomic binning, comparative biology and taxonomic classification.</title>
        <authorList>
            <person name="Goeker M."/>
        </authorList>
    </citation>
    <scope>NUCLEOTIDE SEQUENCE [LARGE SCALE GENOMIC DNA]</scope>
    <source>
        <strain evidence="1 2">DSM 25220</strain>
    </source>
</reference>
<dbReference type="Proteomes" id="UP000580891">
    <property type="component" value="Unassembled WGS sequence"/>
</dbReference>
<organism evidence="1 2">
    <name type="scientific">[Anoxybacillus] calidus</name>
    <dbReference type="NCBI Taxonomy" id="575178"/>
    <lineage>
        <taxon>Bacteria</taxon>
        <taxon>Bacillati</taxon>
        <taxon>Bacillota</taxon>
        <taxon>Bacilli</taxon>
        <taxon>Bacillales</taxon>
        <taxon>Anoxybacillaceae</taxon>
        <taxon>Paranoxybacillus</taxon>
    </lineage>
</organism>
<sequence length="204" mass="23607">MVNVRIHPDIYSEYDDSFEIIGEPKYKYYVEAKEIEKVLTDYLCGLNRFPIYLTVTTYDDYQELENLLNKLGQEYQVKILADKVLASTEDGGILEYNVPIIKVKLTTPNALKKIISNSFWLAETNCAYVISFSDNVSFKNEIGKDWRNKEMEYSILLIDMSKDTTTIVLTHDAYGFYLFSNLEECSSVEAFSKKLPKYTILSVE</sequence>
<dbReference type="EMBL" id="JACDUU010000006">
    <property type="protein sequence ID" value="MBA2872233.1"/>
    <property type="molecule type" value="Genomic_DNA"/>
</dbReference>
<dbReference type="RefSeq" id="WP_181538025.1">
    <property type="nucleotide sequence ID" value="NZ_JACDUU010000006.1"/>
</dbReference>
<gene>
    <name evidence="1" type="ORF">HNQ85_002542</name>
</gene>
<evidence type="ECO:0000313" key="1">
    <source>
        <dbReference type="EMBL" id="MBA2872233.1"/>
    </source>
</evidence>
<accession>A0A7V9Z1K9</accession>
<evidence type="ECO:0000313" key="2">
    <source>
        <dbReference type="Proteomes" id="UP000580891"/>
    </source>
</evidence>
<comment type="caution">
    <text evidence="1">The sequence shown here is derived from an EMBL/GenBank/DDBJ whole genome shotgun (WGS) entry which is preliminary data.</text>
</comment>
<keyword evidence="2" id="KW-1185">Reference proteome</keyword>
<protein>
    <submittedName>
        <fullName evidence="1">Uncharacterized protein</fullName>
    </submittedName>
</protein>